<sequence>MKIGPFYFEARDIFLILAALLIVLALYIKIELWLFNPQTLLTLAILVLLTRGLIRSADSIMFFVHILIAISLAAFLPFLQVIIFYIAGLALMKLLRVI</sequence>
<evidence type="ECO:0000313" key="2">
    <source>
        <dbReference type="EMBL" id="OGK38050.1"/>
    </source>
</evidence>
<feature type="transmembrane region" description="Helical" evidence="1">
    <location>
        <begin position="66"/>
        <end position="92"/>
    </location>
</feature>
<dbReference type="EMBL" id="MGAD01000032">
    <property type="protein sequence ID" value="OGK38050.1"/>
    <property type="molecule type" value="Genomic_DNA"/>
</dbReference>
<evidence type="ECO:0000256" key="1">
    <source>
        <dbReference type="SAM" id="Phobius"/>
    </source>
</evidence>
<proteinExistence type="predicted"/>
<reference evidence="2 3" key="1">
    <citation type="journal article" date="2016" name="Nat. Commun.">
        <title>Thousands of microbial genomes shed light on interconnected biogeochemical processes in an aquifer system.</title>
        <authorList>
            <person name="Anantharaman K."/>
            <person name="Brown C.T."/>
            <person name="Hug L.A."/>
            <person name="Sharon I."/>
            <person name="Castelle C.J."/>
            <person name="Probst A.J."/>
            <person name="Thomas B.C."/>
            <person name="Singh A."/>
            <person name="Wilkins M.J."/>
            <person name="Karaoz U."/>
            <person name="Brodie E.L."/>
            <person name="Williams K.H."/>
            <person name="Hubbard S.S."/>
            <person name="Banfield J.F."/>
        </authorList>
    </citation>
    <scope>NUCLEOTIDE SEQUENCE [LARGE SCALE GENOMIC DNA]</scope>
</reference>
<keyword evidence="1" id="KW-0812">Transmembrane</keyword>
<accession>A0A1F7I3V4</accession>
<gene>
    <name evidence="2" type="ORF">A3F32_01290</name>
</gene>
<comment type="caution">
    <text evidence="2">The sequence shown here is derived from an EMBL/GenBank/DDBJ whole genome shotgun (WGS) entry which is preliminary data.</text>
</comment>
<keyword evidence="1" id="KW-1133">Transmembrane helix</keyword>
<evidence type="ECO:0000313" key="3">
    <source>
        <dbReference type="Proteomes" id="UP000178076"/>
    </source>
</evidence>
<dbReference type="Proteomes" id="UP000178076">
    <property type="component" value="Unassembled WGS sequence"/>
</dbReference>
<name>A0A1F7I3V4_9BACT</name>
<protein>
    <submittedName>
        <fullName evidence="2">Uncharacterized protein</fullName>
    </submittedName>
</protein>
<organism evidence="2 3">
    <name type="scientific">Candidatus Roizmanbacteria bacterium RIFCSPHIGHO2_12_FULL_42_10</name>
    <dbReference type="NCBI Taxonomy" id="1802053"/>
    <lineage>
        <taxon>Bacteria</taxon>
        <taxon>Candidatus Roizmaniibacteriota</taxon>
    </lineage>
</organism>
<keyword evidence="1" id="KW-0472">Membrane</keyword>
<dbReference type="AlphaFoldDB" id="A0A1F7I3V4"/>
<feature type="transmembrane region" description="Helical" evidence="1">
    <location>
        <begin position="12"/>
        <end position="28"/>
    </location>
</feature>